<dbReference type="Gene3D" id="3.40.190.10">
    <property type="entry name" value="Periplasmic binding protein-like II"/>
    <property type="match status" value="1"/>
</dbReference>
<keyword evidence="4" id="KW-1185">Reference proteome</keyword>
<dbReference type="PANTHER" id="PTHR42928:SF5">
    <property type="entry name" value="BLR1237 PROTEIN"/>
    <property type="match status" value="1"/>
</dbReference>
<name>A0ABU9DCH5_9BACL</name>
<dbReference type="InterPro" id="IPR005064">
    <property type="entry name" value="BUG"/>
</dbReference>
<dbReference type="SUPFAM" id="SSF53850">
    <property type="entry name" value="Periplasmic binding protein-like II"/>
    <property type="match status" value="1"/>
</dbReference>
<comment type="similarity">
    <text evidence="1">Belongs to the UPF0065 (bug) family.</text>
</comment>
<dbReference type="CDD" id="cd07012">
    <property type="entry name" value="PBP2_Bug_TTT"/>
    <property type="match status" value="1"/>
</dbReference>
<proteinExistence type="inferred from homology"/>
<keyword evidence="2" id="KW-0732">Signal</keyword>
<evidence type="ECO:0000313" key="4">
    <source>
        <dbReference type="Proteomes" id="UP001469365"/>
    </source>
</evidence>
<dbReference type="EMBL" id="JBBPCC010000001">
    <property type="protein sequence ID" value="MEK8126549.1"/>
    <property type="molecule type" value="Genomic_DNA"/>
</dbReference>
<evidence type="ECO:0000256" key="2">
    <source>
        <dbReference type="SAM" id="SignalP"/>
    </source>
</evidence>
<protein>
    <submittedName>
        <fullName evidence="3">Tripartite tricarboxylate transporter substrate binding protein</fullName>
    </submittedName>
</protein>
<evidence type="ECO:0000313" key="3">
    <source>
        <dbReference type="EMBL" id="MEK8126549.1"/>
    </source>
</evidence>
<dbReference type="InterPro" id="IPR042100">
    <property type="entry name" value="Bug_dom1"/>
</dbReference>
<dbReference type="Proteomes" id="UP001469365">
    <property type="component" value="Unassembled WGS sequence"/>
</dbReference>
<dbReference type="PROSITE" id="PS51257">
    <property type="entry name" value="PROKAR_LIPOPROTEIN"/>
    <property type="match status" value="1"/>
</dbReference>
<organism evidence="3 4">
    <name type="scientific">Paenibacillus filicis</name>
    <dbReference type="NCBI Taxonomy" id="669464"/>
    <lineage>
        <taxon>Bacteria</taxon>
        <taxon>Bacillati</taxon>
        <taxon>Bacillota</taxon>
        <taxon>Bacilli</taxon>
        <taxon>Bacillales</taxon>
        <taxon>Paenibacillaceae</taxon>
        <taxon>Paenibacillus</taxon>
    </lineage>
</organism>
<dbReference type="PIRSF" id="PIRSF017082">
    <property type="entry name" value="YflP"/>
    <property type="match status" value="1"/>
</dbReference>
<evidence type="ECO:0000256" key="1">
    <source>
        <dbReference type="ARBA" id="ARBA00006987"/>
    </source>
</evidence>
<gene>
    <name evidence="3" type="ORF">WMW72_01355</name>
</gene>
<accession>A0ABU9DCH5</accession>
<comment type="caution">
    <text evidence="3">The sequence shown here is derived from an EMBL/GenBank/DDBJ whole genome shotgun (WGS) entry which is preliminary data.</text>
</comment>
<feature type="signal peptide" evidence="2">
    <location>
        <begin position="1"/>
        <end position="19"/>
    </location>
</feature>
<feature type="chain" id="PRO_5045058831" evidence="2">
    <location>
        <begin position="20"/>
        <end position="337"/>
    </location>
</feature>
<dbReference type="Pfam" id="PF03401">
    <property type="entry name" value="TctC"/>
    <property type="match status" value="1"/>
</dbReference>
<dbReference type="RefSeq" id="WP_341413603.1">
    <property type="nucleotide sequence ID" value="NZ_JBBPCC010000001.1"/>
</dbReference>
<reference evidence="3 4" key="1">
    <citation type="submission" date="2024-04" db="EMBL/GenBank/DDBJ databases">
        <title>draft genome sequnece of Paenibacillus filicis.</title>
        <authorList>
            <person name="Kim D.-U."/>
        </authorList>
    </citation>
    <scope>NUCLEOTIDE SEQUENCE [LARGE SCALE GENOMIC DNA]</scope>
    <source>
        <strain evidence="3 4">KACC14197</strain>
    </source>
</reference>
<sequence length="337" mass="35300">MMKKGKLLTASLLAFTVLAAGCSNSPAPAAGDKGASSPKAAAYPTKAVSIVVPFSAGDISDLATRAFSEFAGGALGQSVVVVNKEGGGGSVGHAEVSKATADGYTLLTGSSGAMGIKPYTANVGYTPDDFKPIGQLVELPFSIISNKNAAFKTLKEFIEYAKNNPGKVKYASPGPGTSNHIVMETLAKKYGLKLVHVPYSGANDAVSVVLGGHVDAAIVVASQVVPQQKAGEVNVLGVTSPKKYEFMPDVPTFGEQGYELDASVWFGIFAPKNTPDDITKVLIDTMKKSSEDPKLKETWKKLSITPSYIGPDELKAKIAKESKSNLEIIKELGLEKK</sequence>
<dbReference type="PANTHER" id="PTHR42928">
    <property type="entry name" value="TRICARBOXYLATE-BINDING PROTEIN"/>
    <property type="match status" value="1"/>
</dbReference>
<dbReference type="Gene3D" id="3.40.190.150">
    <property type="entry name" value="Bordetella uptake gene, domain 1"/>
    <property type="match status" value="1"/>
</dbReference>